<protein>
    <submittedName>
        <fullName evidence="1">Uncharacterized protein</fullName>
    </submittedName>
</protein>
<evidence type="ECO:0000313" key="2">
    <source>
        <dbReference type="Proteomes" id="UP001056386"/>
    </source>
</evidence>
<gene>
    <name evidence="1" type="ORF">NFI99_06945</name>
</gene>
<organism evidence="1 2">
    <name type="scientific">Burkholderia glumae</name>
    <name type="common">Pseudomonas glumae</name>
    <dbReference type="NCBI Taxonomy" id="337"/>
    <lineage>
        <taxon>Bacteria</taxon>
        <taxon>Pseudomonadati</taxon>
        <taxon>Pseudomonadota</taxon>
        <taxon>Betaproteobacteria</taxon>
        <taxon>Burkholderiales</taxon>
        <taxon>Burkholderiaceae</taxon>
        <taxon>Burkholderia</taxon>
    </lineage>
</organism>
<keyword evidence="2" id="KW-1185">Reference proteome</keyword>
<accession>A0ABY5B7C6</accession>
<sequence>MIALGDARQRALGARAASGSARVPMHRASRGTSLMTLAAAPMSFESGLPVSAISLGKYSMRRTS</sequence>
<reference evidence="1" key="1">
    <citation type="submission" date="2022-06" db="EMBL/GenBank/DDBJ databases">
        <title>Draft genome sequence of Burkholderia glumae strain GR20004 isolated from rice panicle showing bacterial panicle blight.</title>
        <authorList>
            <person name="Choi S.Y."/>
            <person name="Lee Y.H."/>
        </authorList>
    </citation>
    <scope>NUCLEOTIDE SEQUENCE</scope>
    <source>
        <strain evidence="1">GR20004</strain>
    </source>
</reference>
<name>A0ABY5B7C6_BURGL</name>
<dbReference type="Proteomes" id="UP001056386">
    <property type="component" value="Chromosome 2"/>
</dbReference>
<proteinExistence type="predicted"/>
<evidence type="ECO:0000313" key="1">
    <source>
        <dbReference type="EMBL" id="USS41984.1"/>
    </source>
</evidence>
<dbReference type="EMBL" id="CP099583">
    <property type="protein sequence ID" value="USS41984.1"/>
    <property type="molecule type" value="Genomic_DNA"/>
</dbReference>